<protein>
    <submittedName>
        <fullName evidence="2">Uncharacterized protein</fullName>
    </submittedName>
</protein>
<feature type="transmembrane region" description="Helical" evidence="1">
    <location>
        <begin position="27"/>
        <end position="44"/>
    </location>
</feature>
<evidence type="ECO:0000313" key="2">
    <source>
        <dbReference type="EMBL" id="PLC56630.1"/>
    </source>
</evidence>
<accession>A0A2N4UNP1</accession>
<keyword evidence="1" id="KW-1133">Transmembrane helix</keyword>
<keyword evidence="1" id="KW-0812">Transmembrane</keyword>
<evidence type="ECO:0000256" key="1">
    <source>
        <dbReference type="SAM" id="Phobius"/>
    </source>
</evidence>
<gene>
    <name evidence="2" type="ORF">CIK00_17575</name>
</gene>
<proteinExistence type="predicted"/>
<keyword evidence="3" id="KW-1185">Reference proteome</keyword>
<dbReference type="AlphaFoldDB" id="A0A2N4UNP1"/>
<dbReference type="Proteomes" id="UP000234420">
    <property type="component" value="Unassembled WGS sequence"/>
</dbReference>
<evidence type="ECO:0000313" key="3">
    <source>
        <dbReference type="Proteomes" id="UP000234420"/>
    </source>
</evidence>
<sequence length="69" mass="8079">MNNKVINIILLSIYLIIFSVFFMLKMYLYSVISLHFILLVIAIMKSSNCKSDKDIYKSKKNIMSHFKLG</sequence>
<organism evidence="2 3">
    <name type="scientific">Photobacterium carnosum</name>
    <dbReference type="NCBI Taxonomy" id="2023717"/>
    <lineage>
        <taxon>Bacteria</taxon>
        <taxon>Pseudomonadati</taxon>
        <taxon>Pseudomonadota</taxon>
        <taxon>Gammaproteobacteria</taxon>
        <taxon>Vibrionales</taxon>
        <taxon>Vibrionaceae</taxon>
        <taxon>Photobacterium</taxon>
    </lineage>
</organism>
<keyword evidence="1" id="KW-0472">Membrane</keyword>
<comment type="caution">
    <text evidence="2">The sequence shown here is derived from an EMBL/GenBank/DDBJ whole genome shotgun (WGS) entry which is preliminary data.</text>
</comment>
<reference evidence="2 3" key="1">
    <citation type="journal article" date="2018" name="Syst. Appl. Microbiol.">
        <title>Photobacterium carnosum sp. nov., isolated from spoiled modified atmosphere packaged poultry meat.</title>
        <authorList>
            <person name="Hilgarth M."/>
            <person name="Fuertes S."/>
            <person name="Ehrmann M."/>
            <person name="Vogel R.F."/>
        </authorList>
    </citation>
    <scope>NUCLEOTIDE SEQUENCE [LARGE SCALE GENOMIC DNA]</scope>
    <source>
        <strain evidence="2 3">TMW 2.2021</strain>
    </source>
</reference>
<dbReference type="EMBL" id="NPIB01000027">
    <property type="protein sequence ID" value="PLC56630.1"/>
    <property type="molecule type" value="Genomic_DNA"/>
</dbReference>
<feature type="transmembrane region" description="Helical" evidence="1">
    <location>
        <begin position="5"/>
        <end position="21"/>
    </location>
</feature>
<name>A0A2N4UNP1_9GAMM</name>